<evidence type="ECO:0000313" key="2">
    <source>
        <dbReference type="EMBL" id="EXJ90291.1"/>
    </source>
</evidence>
<reference evidence="2 3" key="1">
    <citation type="submission" date="2013-03" db="EMBL/GenBank/DDBJ databases">
        <title>The Genome Sequence of Capronia coronata CBS 617.96.</title>
        <authorList>
            <consortium name="The Broad Institute Genomics Platform"/>
            <person name="Cuomo C."/>
            <person name="de Hoog S."/>
            <person name="Gorbushina A."/>
            <person name="Walker B."/>
            <person name="Young S.K."/>
            <person name="Zeng Q."/>
            <person name="Gargeya S."/>
            <person name="Fitzgerald M."/>
            <person name="Haas B."/>
            <person name="Abouelleil A."/>
            <person name="Allen A.W."/>
            <person name="Alvarado L."/>
            <person name="Arachchi H.M."/>
            <person name="Berlin A.M."/>
            <person name="Chapman S.B."/>
            <person name="Gainer-Dewar J."/>
            <person name="Goldberg J."/>
            <person name="Griggs A."/>
            <person name="Gujja S."/>
            <person name="Hansen M."/>
            <person name="Howarth C."/>
            <person name="Imamovic A."/>
            <person name="Ireland A."/>
            <person name="Larimer J."/>
            <person name="McCowan C."/>
            <person name="Murphy C."/>
            <person name="Pearson M."/>
            <person name="Poon T.W."/>
            <person name="Priest M."/>
            <person name="Roberts A."/>
            <person name="Saif S."/>
            <person name="Shea T."/>
            <person name="Sisk P."/>
            <person name="Sykes S."/>
            <person name="Wortman J."/>
            <person name="Nusbaum C."/>
            <person name="Birren B."/>
        </authorList>
    </citation>
    <scope>NUCLEOTIDE SEQUENCE [LARGE SCALE GENOMIC DNA]</scope>
    <source>
        <strain evidence="2 3">CBS 617.96</strain>
    </source>
</reference>
<gene>
    <name evidence="2" type="ORF">A1O1_03390</name>
</gene>
<dbReference type="HOGENOM" id="CLU_1749403_0_0_1"/>
<dbReference type="Proteomes" id="UP000019484">
    <property type="component" value="Unassembled WGS sequence"/>
</dbReference>
<dbReference type="OrthoDB" id="10564749at2759"/>
<protein>
    <submittedName>
        <fullName evidence="2">Uncharacterized protein</fullName>
    </submittedName>
</protein>
<organism evidence="2 3">
    <name type="scientific">Capronia coronata CBS 617.96</name>
    <dbReference type="NCBI Taxonomy" id="1182541"/>
    <lineage>
        <taxon>Eukaryota</taxon>
        <taxon>Fungi</taxon>
        <taxon>Dikarya</taxon>
        <taxon>Ascomycota</taxon>
        <taxon>Pezizomycotina</taxon>
        <taxon>Eurotiomycetes</taxon>
        <taxon>Chaetothyriomycetidae</taxon>
        <taxon>Chaetothyriales</taxon>
        <taxon>Herpotrichiellaceae</taxon>
        <taxon>Capronia</taxon>
    </lineage>
</organism>
<feature type="compositionally biased region" description="Basic and acidic residues" evidence="1">
    <location>
        <begin position="26"/>
        <end position="46"/>
    </location>
</feature>
<proteinExistence type="predicted"/>
<keyword evidence="3" id="KW-1185">Reference proteome</keyword>
<dbReference type="GeneID" id="19158284"/>
<accession>W9YM23</accession>
<comment type="caution">
    <text evidence="2">The sequence shown here is derived from an EMBL/GenBank/DDBJ whole genome shotgun (WGS) entry which is preliminary data.</text>
</comment>
<dbReference type="EMBL" id="AMWN01000003">
    <property type="protein sequence ID" value="EXJ90291.1"/>
    <property type="molecule type" value="Genomic_DNA"/>
</dbReference>
<name>W9YM23_9EURO</name>
<dbReference type="AlphaFoldDB" id="W9YM23"/>
<sequence>MASPGSNPQIDQYDAAEALRDLCLGERESVQTNEERLESIEADKSAVDSTENLANDAHTADPPALQSEESSEDSSKQANARANCLIVSTTVQARRARLKTEALLELIGRYPPGENELAEFKVAEFLVNASLARATLRVDEDNALMVLDE</sequence>
<feature type="region of interest" description="Disordered" evidence="1">
    <location>
        <begin position="26"/>
        <end position="79"/>
    </location>
</feature>
<evidence type="ECO:0000256" key="1">
    <source>
        <dbReference type="SAM" id="MobiDB-lite"/>
    </source>
</evidence>
<dbReference type="RefSeq" id="XP_007722485.1">
    <property type="nucleotide sequence ID" value="XM_007724295.1"/>
</dbReference>
<evidence type="ECO:0000313" key="3">
    <source>
        <dbReference type="Proteomes" id="UP000019484"/>
    </source>
</evidence>